<dbReference type="Proteomes" id="UP000348942">
    <property type="component" value="Chromosome 1"/>
</dbReference>
<dbReference type="RefSeq" id="WP_153447629.1">
    <property type="nucleotide sequence ID" value="NZ_CP045699.1"/>
</dbReference>
<protein>
    <submittedName>
        <fullName evidence="1">Uncharacterized protein</fullName>
    </submittedName>
</protein>
<dbReference type="EMBL" id="CP045699">
    <property type="protein sequence ID" value="QGA65481.1"/>
    <property type="molecule type" value="Genomic_DNA"/>
</dbReference>
<sequence>MTRKSNAASDKLFSDKSTSIWPTLWQDIVDLVAEISHASAALIMRNNTTNMEVLVSSQTTDNNPYNVGERSSL</sequence>
<gene>
    <name evidence="1" type="ORF">GFB47_08675</name>
</gene>
<accession>A0A5Q0TFK2</accession>
<keyword evidence="2" id="KW-1185">Reference proteome</keyword>
<name>A0A5Q0TFK2_9VIBR</name>
<evidence type="ECO:0000313" key="2">
    <source>
        <dbReference type="Proteomes" id="UP000348942"/>
    </source>
</evidence>
<reference evidence="1 2" key="1">
    <citation type="submission" date="2019-10" db="EMBL/GenBank/DDBJ databases">
        <title>Vibrio sp. nov., isolated from Coralline algae surface.</title>
        <authorList>
            <person name="Geng Y."/>
            <person name="Zhang X."/>
        </authorList>
    </citation>
    <scope>NUCLEOTIDE SEQUENCE [LARGE SCALE GENOMIC DNA]</scope>
    <source>
        <strain evidence="1 2">SM1977</strain>
    </source>
</reference>
<dbReference type="AlphaFoldDB" id="A0A5Q0TFK2"/>
<evidence type="ECO:0000313" key="1">
    <source>
        <dbReference type="EMBL" id="QGA65481.1"/>
    </source>
</evidence>
<proteinExistence type="predicted"/>
<organism evidence="1 2">
    <name type="scientific">Vibrio algicola</name>
    <dbReference type="NCBI Taxonomy" id="2662262"/>
    <lineage>
        <taxon>Bacteria</taxon>
        <taxon>Pseudomonadati</taxon>
        <taxon>Pseudomonadota</taxon>
        <taxon>Gammaproteobacteria</taxon>
        <taxon>Vibrionales</taxon>
        <taxon>Vibrionaceae</taxon>
        <taxon>Vibrio</taxon>
    </lineage>
</organism>